<evidence type="ECO:0000256" key="2">
    <source>
        <dbReference type="ARBA" id="ARBA00022692"/>
    </source>
</evidence>
<keyword evidence="5" id="KW-0479">Metal-binding</keyword>
<dbReference type="InterPro" id="IPR004254">
    <property type="entry name" value="AdipoR/HlyIII-related"/>
</dbReference>
<evidence type="ECO:0000313" key="8">
    <source>
        <dbReference type="Proteomes" id="UP000799757"/>
    </source>
</evidence>
<protein>
    <submittedName>
        <fullName evidence="7">Uncharacterized protein</fullName>
    </submittedName>
</protein>
<dbReference type="Pfam" id="PF03006">
    <property type="entry name" value="HlyIII"/>
    <property type="match status" value="1"/>
</dbReference>
<feature type="signal peptide" evidence="6">
    <location>
        <begin position="1"/>
        <end position="21"/>
    </location>
</feature>
<evidence type="ECO:0000256" key="1">
    <source>
        <dbReference type="ARBA" id="ARBA00004141"/>
    </source>
</evidence>
<keyword evidence="3" id="KW-1133">Transmembrane helix</keyword>
<evidence type="ECO:0000256" key="4">
    <source>
        <dbReference type="ARBA" id="ARBA00023136"/>
    </source>
</evidence>
<dbReference type="OrthoDB" id="529367at2759"/>
<evidence type="ECO:0000256" key="3">
    <source>
        <dbReference type="ARBA" id="ARBA00022989"/>
    </source>
</evidence>
<feature type="binding site" evidence="5">
    <location>
        <position position="68"/>
    </location>
    <ligand>
        <name>Zn(2+)</name>
        <dbReference type="ChEBI" id="CHEBI:29105"/>
    </ligand>
</feature>
<feature type="chain" id="PRO_5025663159" evidence="6">
    <location>
        <begin position="22"/>
        <end position="76"/>
    </location>
</feature>
<proteinExistence type="predicted"/>
<keyword evidence="5" id="KW-0862">Zinc</keyword>
<reference evidence="7" key="1">
    <citation type="journal article" date="2020" name="Stud. Mycol.">
        <title>101 Dothideomycetes genomes: a test case for predicting lifestyles and emergence of pathogens.</title>
        <authorList>
            <person name="Haridas S."/>
            <person name="Albert R."/>
            <person name="Binder M."/>
            <person name="Bloem J."/>
            <person name="Labutti K."/>
            <person name="Salamov A."/>
            <person name="Andreopoulos B."/>
            <person name="Baker S."/>
            <person name="Barry K."/>
            <person name="Bills G."/>
            <person name="Bluhm B."/>
            <person name="Cannon C."/>
            <person name="Castanera R."/>
            <person name="Culley D."/>
            <person name="Daum C."/>
            <person name="Ezra D."/>
            <person name="Gonzalez J."/>
            <person name="Henrissat B."/>
            <person name="Kuo A."/>
            <person name="Liang C."/>
            <person name="Lipzen A."/>
            <person name="Lutzoni F."/>
            <person name="Magnuson J."/>
            <person name="Mondo S."/>
            <person name="Nolan M."/>
            <person name="Ohm R."/>
            <person name="Pangilinan J."/>
            <person name="Park H.-J."/>
            <person name="Ramirez L."/>
            <person name="Alfaro M."/>
            <person name="Sun H."/>
            <person name="Tritt A."/>
            <person name="Yoshinaga Y."/>
            <person name="Zwiers L.-H."/>
            <person name="Turgeon B."/>
            <person name="Goodwin S."/>
            <person name="Spatafora J."/>
            <person name="Crous P."/>
            <person name="Grigoriev I."/>
        </authorList>
    </citation>
    <scope>NUCLEOTIDE SEQUENCE</scope>
    <source>
        <strain evidence="7">CBS 109.77</strain>
    </source>
</reference>
<keyword evidence="8" id="KW-1185">Reference proteome</keyword>
<dbReference type="AlphaFoldDB" id="A0A6A6XLG2"/>
<keyword evidence="2" id="KW-0812">Transmembrane</keyword>
<evidence type="ECO:0000313" key="7">
    <source>
        <dbReference type="EMBL" id="KAF2796377.1"/>
    </source>
</evidence>
<accession>A0A6A6XLG2</accession>
<keyword evidence="4" id="KW-0472">Membrane</keyword>
<organism evidence="7 8">
    <name type="scientific">Melanomma pulvis-pyrius CBS 109.77</name>
    <dbReference type="NCBI Taxonomy" id="1314802"/>
    <lineage>
        <taxon>Eukaryota</taxon>
        <taxon>Fungi</taxon>
        <taxon>Dikarya</taxon>
        <taxon>Ascomycota</taxon>
        <taxon>Pezizomycotina</taxon>
        <taxon>Dothideomycetes</taxon>
        <taxon>Pleosporomycetidae</taxon>
        <taxon>Pleosporales</taxon>
        <taxon>Melanommataceae</taxon>
        <taxon>Melanomma</taxon>
    </lineage>
</organism>
<dbReference type="GO" id="GO:0046872">
    <property type="term" value="F:metal ion binding"/>
    <property type="evidence" value="ECO:0007669"/>
    <property type="project" value="UniProtKB-KW"/>
</dbReference>
<evidence type="ECO:0000256" key="6">
    <source>
        <dbReference type="SAM" id="SignalP"/>
    </source>
</evidence>
<keyword evidence="6" id="KW-0732">Signal</keyword>
<dbReference type="EMBL" id="MU001832">
    <property type="protein sequence ID" value="KAF2796377.1"/>
    <property type="molecule type" value="Genomic_DNA"/>
</dbReference>
<sequence length="76" mass="8904">MYTGLMLALFILIMHDVAKFGWETQMWRMSLDHMGLMTPFNLTEGTLYALRIPDNGYPTRFHIWGSSHQIMHSLVM</sequence>
<dbReference type="GO" id="GO:0016020">
    <property type="term" value="C:membrane"/>
    <property type="evidence" value="ECO:0007669"/>
    <property type="project" value="UniProtKB-SubCell"/>
</dbReference>
<comment type="subcellular location">
    <subcellularLocation>
        <location evidence="1">Membrane</location>
        <topology evidence="1">Multi-pass membrane protein</topology>
    </subcellularLocation>
</comment>
<dbReference type="Proteomes" id="UP000799757">
    <property type="component" value="Unassembled WGS sequence"/>
</dbReference>
<feature type="binding site" evidence="5">
    <location>
        <position position="72"/>
    </location>
    <ligand>
        <name>Zn(2+)</name>
        <dbReference type="ChEBI" id="CHEBI:29105"/>
    </ligand>
</feature>
<gene>
    <name evidence="7" type="ORF">K505DRAFT_237891</name>
</gene>
<name>A0A6A6XLG2_9PLEO</name>
<evidence type="ECO:0000256" key="5">
    <source>
        <dbReference type="PIRSR" id="PIRSR604254-1"/>
    </source>
</evidence>